<dbReference type="InterPro" id="IPR050090">
    <property type="entry name" value="Tyrosine_recombinase_XerCD"/>
</dbReference>
<dbReference type="Proteomes" id="UP000266016">
    <property type="component" value="Unassembled WGS sequence"/>
</dbReference>
<comment type="similarity">
    <text evidence="1">Belongs to the 'phage' integrase family.</text>
</comment>
<dbReference type="Gene3D" id="1.10.150.130">
    <property type="match status" value="1"/>
</dbReference>
<feature type="domain" description="Core-binding (CB)" evidence="7">
    <location>
        <begin position="3"/>
        <end position="84"/>
    </location>
</feature>
<keyword evidence="3 5" id="KW-0238">DNA-binding</keyword>
<evidence type="ECO:0000259" key="6">
    <source>
        <dbReference type="PROSITE" id="PS51898"/>
    </source>
</evidence>
<evidence type="ECO:0000313" key="9">
    <source>
        <dbReference type="Proteomes" id="UP000266016"/>
    </source>
</evidence>
<name>A0A398B0T1_9BACI</name>
<dbReference type="Pfam" id="PF00589">
    <property type="entry name" value="Phage_integrase"/>
    <property type="match status" value="1"/>
</dbReference>
<dbReference type="EMBL" id="QWVS01000064">
    <property type="protein sequence ID" value="RID81590.1"/>
    <property type="molecule type" value="Genomic_DNA"/>
</dbReference>
<dbReference type="AlphaFoldDB" id="A0A398B0T1"/>
<keyword evidence="4" id="KW-0233">DNA recombination</keyword>
<dbReference type="RefSeq" id="WP_119118965.1">
    <property type="nucleotide sequence ID" value="NZ_QWVS01000064.1"/>
</dbReference>
<keyword evidence="9" id="KW-1185">Reference proteome</keyword>
<dbReference type="PANTHER" id="PTHR30349">
    <property type="entry name" value="PHAGE INTEGRASE-RELATED"/>
    <property type="match status" value="1"/>
</dbReference>
<dbReference type="InterPro" id="IPR002104">
    <property type="entry name" value="Integrase_catalytic"/>
</dbReference>
<gene>
    <name evidence="8" type="ORF">D1953_20270</name>
</gene>
<protein>
    <submittedName>
        <fullName evidence="8">Recombinase XerC</fullName>
    </submittedName>
</protein>
<dbReference type="InterPro" id="IPR011010">
    <property type="entry name" value="DNA_brk_join_enz"/>
</dbReference>
<accession>A0A398B0T1</accession>
<sequence length="282" mass="32517">MDSTKEAVILSFAEWLRSQGKSENTIKTYTGVLSQFYEYSKMKVESVETEHIQMYLDFLENSKKSSGTIEKHYMALSVFFKYLGKPQVMLSVERRVNEARQEAPDSLSDEEQAALLKMVVAEGNLRNITIVYLLLHTGIRVSELCDLDCEDIVVKSNKWYIQVRNAKRKVDRTVPLTDAAQAHLKNYLDSLKEQAEPLFISSYNQRMTPRSVQYLLKKYNVHPHKLRHTFCQRLIDNGVDVLTVSKLAGHKDLNMAKRYIRAKDDSFVDAINQVFNHDKNGS</sequence>
<dbReference type="PROSITE" id="PS51900">
    <property type="entry name" value="CB"/>
    <property type="match status" value="1"/>
</dbReference>
<evidence type="ECO:0000256" key="2">
    <source>
        <dbReference type="ARBA" id="ARBA00022908"/>
    </source>
</evidence>
<comment type="caution">
    <text evidence="8">The sequence shown here is derived from an EMBL/GenBank/DDBJ whole genome shotgun (WGS) entry which is preliminary data.</text>
</comment>
<proteinExistence type="inferred from homology"/>
<dbReference type="InterPro" id="IPR013762">
    <property type="entry name" value="Integrase-like_cat_sf"/>
</dbReference>
<feature type="domain" description="Tyr recombinase" evidence="6">
    <location>
        <begin position="102"/>
        <end position="272"/>
    </location>
</feature>
<organism evidence="8 9">
    <name type="scientific">Peribacillus asahii</name>
    <dbReference type="NCBI Taxonomy" id="228899"/>
    <lineage>
        <taxon>Bacteria</taxon>
        <taxon>Bacillati</taxon>
        <taxon>Bacillota</taxon>
        <taxon>Bacilli</taxon>
        <taxon>Bacillales</taxon>
        <taxon>Bacillaceae</taxon>
        <taxon>Peribacillus</taxon>
    </lineage>
</organism>
<evidence type="ECO:0000313" key="8">
    <source>
        <dbReference type="EMBL" id="RID81590.1"/>
    </source>
</evidence>
<evidence type="ECO:0000256" key="5">
    <source>
        <dbReference type="PROSITE-ProRule" id="PRU01248"/>
    </source>
</evidence>
<dbReference type="PROSITE" id="PS51898">
    <property type="entry name" value="TYR_RECOMBINASE"/>
    <property type="match status" value="1"/>
</dbReference>
<dbReference type="InterPro" id="IPR010998">
    <property type="entry name" value="Integrase_recombinase_N"/>
</dbReference>
<dbReference type="InterPro" id="IPR004107">
    <property type="entry name" value="Integrase_SAM-like_N"/>
</dbReference>
<dbReference type="PANTHER" id="PTHR30349:SF41">
    <property type="entry name" value="INTEGRASE_RECOMBINASE PROTEIN MJ0367-RELATED"/>
    <property type="match status" value="1"/>
</dbReference>
<evidence type="ECO:0000259" key="7">
    <source>
        <dbReference type="PROSITE" id="PS51900"/>
    </source>
</evidence>
<evidence type="ECO:0000256" key="1">
    <source>
        <dbReference type="ARBA" id="ARBA00008857"/>
    </source>
</evidence>
<reference evidence="8 9" key="1">
    <citation type="submission" date="2018-08" db="EMBL/GenBank/DDBJ databases">
        <title>Bacillus jemisoniae sp. nov., Bacillus chryseoplanitiae sp. nov., Bacillus resnikiae sp. nov., and Bacillus frankliniae sp. nov., isolated from Viking spacecraft and associated surfaces.</title>
        <authorList>
            <person name="Seuylemezian A."/>
            <person name="Vaishampayan P."/>
        </authorList>
    </citation>
    <scope>NUCLEOTIDE SEQUENCE [LARGE SCALE GENOMIC DNA]</scope>
    <source>
        <strain evidence="8 9">MA001</strain>
    </source>
</reference>
<dbReference type="Pfam" id="PF13495">
    <property type="entry name" value="Phage_int_SAM_4"/>
    <property type="match status" value="1"/>
</dbReference>
<dbReference type="InterPro" id="IPR044068">
    <property type="entry name" value="CB"/>
</dbReference>
<keyword evidence="2" id="KW-0229">DNA integration</keyword>
<dbReference type="GO" id="GO:0006310">
    <property type="term" value="P:DNA recombination"/>
    <property type="evidence" value="ECO:0007669"/>
    <property type="project" value="UniProtKB-KW"/>
</dbReference>
<evidence type="ECO:0000256" key="4">
    <source>
        <dbReference type="ARBA" id="ARBA00023172"/>
    </source>
</evidence>
<dbReference type="GO" id="GO:0015074">
    <property type="term" value="P:DNA integration"/>
    <property type="evidence" value="ECO:0007669"/>
    <property type="project" value="UniProtKB-KW"/>
</dbReference>
<evidence type="ECO:0000256" key="3">
    <source>
        <dbReference type="ARBA" id="ARBA00023125"/>
    </source>
</evidence>
<dbReference type="GO" id="GO:0003677">
    <property type="term" value="F:DNA binding"/>
    <property type="evidence" value="ECO:0007669"/>
    <property type="project" value="UniProtKB-UniRule"/>
</dbReference>
<dbReference type="CDD" id="cd00397">
    <property type="entry name" value="DNA_BRE_C"/>
    <property type="match status" value="1"/>
</dbReference>
<dbReference type="Gene3D" id="1.10.443.10">
    <property type="entry name" value="Intergrase catalytic core"/>
    <property type="match status" value="1"/>
</dbReference>
<dbReference type="SUPFAM" id="SSF56349">
    <property type="entry name" value="DNA breaking-rejoining enzymes"/>
    <property type="match status" value="1"/>
</dbReference>